<reference evidence="3 4" key="1">
    <citation type="submission" date="2018-02" db="EMBL/GenBank/DDBJ databases">
        <title>Complete genome of the streamlined marine actinobacterium Pontimonas salivibrio CL-TW6 adapted to coastal planktonic lifestype.</title>
        <authorList>
            <person name="Cho B.C."/>
            <person name="Hardies S.C."/>
            <person name="Jang G.I."/>
            <person name="Hwang C.Y."/>
        </authorList>
    </citation>
    <scope>NUCLEOTIDE SEQUENCE [LARGE SCALE GENOMIC DNA]</scope>
    <source>
        <strain evidence="3 4">CL-TW6</strain>
    </source>
</reference>
<feature type="domain" description="Glycosyltransferase 2-like" evidence="2">
    <location>
        <begin position="19"/>
        <end position="176"/>
    </location>
</feature>
<organism evidence="3 4">
    <name type="scientific">Pontimonas salivibrio</name>
    <dbReference type="NCBI Taxonomy" id="1159327"/>
    <lineage>
        <taxon>Bacteria</taxon>
        <taxon>Bacillati</taxon>
        <taxon>Actinomycetota</taxon>
        <taxon>Actinomycetes</taxon>
        <taxon>Micrococcales</taxon>
        <taxon>Microbacteriaceae</taxon>
        <taxon>Pontimonas</taxon>
    </lineage>
</organism>
<evidence type="ECO:0000313" key="3">
    <source>
        <dbReference type="EMBL" id="AVG24562.1"/>
    </source>
</evidence>
<dbReference type="SUPFAM" id="SSF53448">
    <property type="entry name" value="Nucleotide-diphospho-sugar transferases"/>
    <property type="match status" value="1"/>
</dbReference>
<accession>A0A2L2BSH0</accession>
<dbReference type="Proteomes" id="UP000243077">
    <property type="component" value="Chromosome"/>
</dbReference>
<protein>
    <submittedName>
        <fullName evidence="3">Polyprenyl-phospho-N-acetylgalactosaminyl synthase</fullName>
    </submittedName>
</protein>
<dbReference type="OrthoDB" id="9810303at2"/>
<evidence type="ECO:0000256" key="1">
    <source>
        <dbReference type="ARBA" id="ARBA00006739"/>
    </source>
</evidence>
<dbReference type="PANTHER" id="PTHR48090:SF7">
    <property type="entry name" value="RFBJ PROTEIN"/>
    <property type="match status" value="1"/>
</dbReference>
<dbReference type="AlphaFoldDB" id="A0A2L2BSH0"/>
<gene>
    <name evidence="3" type="ORF">C3B54_111627</name>
</gene>
<dbReference type="EMBL" id="CP026923">
    <property type="protein sequence ID" value="AVG24562.1"/>
    <property type="molecule type" value="Genomic_DNA"/>
</dbReference>
<evidence type="ECO:0000259" key="2">
    <source>
        <dbReference type="Pfam" id="PF00535"/>
    </source>
</evidence>
<name>A0A2L2BSH0_9MICO</name>
<proteinExistence type="inferred from homology"/>
<dbReference type="InterPro" id="IPR029044">
    <property type="entry name" value="Nucleotide-diphossugar_trans"/>
</dbReference>
<sequence>MPTGRTGSQPALTEPRCVVVVPLFNEASVIDGVVTELREHFDRVVCIDDGSHDDGPDIARKAGAIVISHPMNLGQGAALQTGITWARNKGDMDYLITFDGDGQHRVADVVDMLAFARRKDLAIVFGSRFLDKRTKPGFAKKVVLKVAVLITRVVTGLQLTDAHNGLRVIRADALEHVNLIQDRMSHATEIVHQLAKTKMKWKEYPVEVLYTEYSKRKGQSLLNSINILFDLIVR</sequence>
<dbReference type="Gene3D" id="3.90.550.10">
    <property type="entry name" value="Spore Coat Polysaccharide Biosynthesis Protein SpsA, Chain A"/>
    <property type="match status" value="1"/>
</dbReference>
<comment type="similarity">
    <text evidence="1">Belongs to the glycosyltransferase 2 family.</text>
</comment>
<dbReference type="CDD" id="cd04179">
    <property type="entry name" value="DPM_DPG-synthase_like"/>
    <property type="match status" value="1"/>
</dbReference>
<evidence type="ECO:0000313" key="4">
    <source>
        <dbReference type="Proteomes" id="UP000243077"/>
    </source>
</evidence>
<dbReference type="InterPro" id="IPR050256">
    <property type="entry name" value="Glycosyltransferase_2"/>
</dbReference>
<dbReference type="RefSeq" id="WP_104914020.1">
    <property type="nucleotide sequence ID" value="NZ_CP026923.1"/>
</dbReference>
<dbReference type="PANTHER" id="PTHR48090">
    <property type="entry name" value="UNDECAPRENYL-PHOSPHATE 4-DEOXY-4-FORMAMIDO-L-ARABINOSE TRANSFERASE-RELATED"/>
    <property type="match status" value="1"/>
</dbReference>
<dbReference type="KEGG" id="psai:C3B54_111627"/>
<dbReference type="Pfam" id="PF00535">
    <property type="entry name" value="Glycos_transf_2"/>
    <property type="match status" value="1"/>
</dbReference>
<keyword evidence="4" id="KW-1185">Reference proteome</keyword>
<dbReference type="InterPro" id="IPR001173">
    <property type="entry name" value="Glyco_trans_2-like"/>
</dbReference>